<dbReference type="InterPro" id="IPR005369">
    <property type="entry name" value="UPF0179"/>
</dbReference>
<gene>
    <name evidence="3" type="ordered locus">Mzhil_0473</name>
</gene>
<sequence length="149" mass="16653">MTNNDTIITLIGSRLAKEGLEFIFEGESAECSQCKLKNICTRLEKGRNYRITKVRDGVLHDCQVHDVGVLPIEVTKAPVVATVQSRKAVNSSKLLYESPKCNEVSCKLYQICHPKSIKNGDKCTIVEVLKSVEDECKKGYPLKKVKLQV</sequence>
<dbReference type="GeneID" id="10822080"/>
<dbReference type="Proteomes" id="UP000006622">
    <property type="component" value="Chromosome"/>
</dbReference>
<accession>F7XLE9</accession>
<dbReference type="PANTHER" id="PTHR40699:SF1">
    <property type="entry name" value="UPF0179 PROTEIN MJ1627"/>
    <property type="match status" value="1"/>
</dbReference>
<evidence type="ECO:0000313" key="3">
    <source>
        <dbReference type="EMBL" id="AEH60347.1"/>
    </source>
</evidence>
<evidence type="ECO:0000313" key="4">
    <source>
        <dbReference type="Proteomes" id="UP000006622"/>
    </source>
</evidence>
<comment type="similarity">
    <text evidence="1 2">Belongs to the UPF0179 family.</text>
</comment>
<dbReference type="OrthoDB" id="24613at2157"/>
<evidence type="ECO:0000256" key="2">
    <source>
        <dbReference type="HAMAP-Rule" id="MF_00498"/>
    </source>
</evidence>
<keyword evidence="4" id="KW-1185">Reference proteome</keyword>
<name>F7XLE9_METZD</name>
<reference evidence="3" key="1">
    <citation type="submission" date="2010-07" db="EMBL/GenBank/DDBJ databases">
        <title>The complete genome of Methanosalsum zhilinae DSM 4017.</title>
        <authorList>
            <consortium name="US DOE Joint Genome Institute (JGI-PGF)"/>
            <person name="Lucas S."/>
            <person name="Copeland A."/>
            <person name="Lapidus A."/>
            <person name="Glavina del Rio T."/>
            <person name="Dalin E."/>
            <person name="Tice H."/>
            <person name="Bruce D."/>
            <person name="Goodwin L."/>
            <person name="Pitluck S."/>
            <person name="Kyrpides N."/>
            <person name="Mavromatis K."/>
            <person name="Ovchinnikova G."/>
            <person name="Daligault H."/>
            <person name="Detter J.C."/>
            <person name="Han C."/>
            <person name="Tapia R."/>
            <person name="Larimer F."/>
            <person name="Land M."/>
            <person name="Hauser L."/>
            <person name="Markowitz V."/>
            <person name="Cheng J.-F."/>
            <person name="Hugenholtz P."/>
            <person name="Woyke T."/>
            <person name="Wu D."/>
            <person name="Spring S."/>
            <person name="Schueler E."/>
            <person name="Brambilla E."/>
            <person name="Klenk H.-P."/>
            <person name="Eisen J.A."/>
        </authorList>
    </citation>
    <scope>NUCLEOTIDE SEQUENCE</scope>
    <source>
        <strain evidence="3">DSM 4017</strain>
    </source>
</reference>
<dbReference type="STRING" id="679901.Mzhil_0473"/>
<dbReference type="PIRSF" id="PIRSF006595">
    <property type="entry name" value="UCP006595"/>
    <property type="match status" value="1"/>
</dbReference>
<dbReference type="EMBL" id="CP002101">
    <property type="protein sequence ID" value="AEH60347.1"/>
    <property type="molecule type" value="Genomic_DNA"/>
</dbReference>
<dbReference type="PANTHER" id="PTHR40699">
    <property type="entry name" value="UPF0179 PROTEIN MJ1627"/>
    <property type="match status" value="1"/>
</dbReference>
<dbReference type="RefSeq" id="WP_013897786.1">
    <property type="nucleotide sequence ID" value="NC_015676.1"/>
</dbReference>
<dbReference type="Pfam" id="PF03684">
    <property type="entry name" value="UPF0179"/>
    <property type="match status" value="1"/>
</dbReference>
<evidence type="ECO:0000256" key="1">
    <source>
        <dbReference type="ARBA" id="ARBA00010824"/>
    </source>
</evidence>
<organism evidence="3 4">
    <name type="scientific">Methanosalsum zhilinae (strain DSM 4017 / NBRC 107636 / OCM 62 / WeN5)</name>
    <name type="common">Methanohalophilus zhilinae</name>
    <dbReference type="NCBI Taxonomy" id="679901"/>
    <lineage>
        <taxon>Archaea</taxon>
        <taxon>Methanobacteriati</taxon>
        <taxon>Methanobacteriota</taxon>
        <taxon>Stenosarchaea group</taxon>
        <taxon>Methanomicrobia</taxon>
        <taxon>Methanosarcinales</taxon>
        <taxon>Methanosarcinaceae</taxon>
        <taxon>Methanosalsum</taxon>
    </lineage>
</organism>
<proteinExistence type="inferred from homology"/>
<dbReference type="KEGG" id="mzh:Mzhil_0473"/>
<protein>
    <recommendedName>
        <fullName evidence="2">UPF0179 protein Mzhil_0473</fullName>
    </recommendedName>
</protein>
<dbReference type="AlphaFoldDB" id="F7XLE9"/>
<dbReference type="HAMAP" id="MF_00498">
    <property type="entry name" value="UPF0179"/>
    <property type="match status" value="1"/>
</dbReference>
<dbReference type="HOGENOM" id="CLU_121764_0_0_2"/>